<reference evidence="3" key="1">
    <citation type="submission" date="2018-05" db="EMBL/GenBank/DDBJ databases">
        <authorList>
            <person name="Lanie J.A."/>
            <person name="Ng W.-L."/>
            <person name="Kazmierczak K.M."/>
            <person name="Andrzejewski T.M."/>
            <person name="Davidsen T.M."/>
            <person name="Wayne K.J."/>
            <person name="Tettelin H."/>
            <person name="Glass J.I."/>
            <person name="Rusch D."/>
            <person name="Podicherti R."/>
            <person name="Tsui H.-C.T."/>
            <person name="Winkler M.E."/>
        </authorList>
    </citation>
    <scope>NUCLEOTIDE SEQUENCE</scope>
</reference>
<dbReference type="NCBIfam" id="NF001222">
    <property type="entry name" value="PRK00199.1"/>
    <property type="match status" value="1"/>
</dbReference>
<gene>
    <name evidence="3" type="ORF">METZ01_LOCUS184578</name>
</gene>
<dbReference type="GO" id="GO:0006355">
    <property type="term" value="P:regulation of DNA-templated transcription"/>
    <property type="evidence" value="ECO:0007669"/>
    <property type="project" value="InterPro"/>
</dbReference>
<dbReference type="GO" id="GO:0005829">
    <property type="term" value="C:cytosol"/>
    <property type="evidence" value="ECO:0007669"/>
    <property type="project" value="TreeGrafter"/>
</dbReference>
<dbReference type="AlphaFoldDB" id="A0A382D113"/>
<dbReference type="SUPFAM" id="SSF47729">
    <property type="entry name" value="IHF-like DNA-binding proteins"/>
    <property type="match status" value="1"/>
</dbReference>
<dbReference type="PANTHER" id="PTHR33175:SF5">
    <property type="entry name" value="INTEGRATION HOST FACTOR SUBUNIT BETA"/>
    <property type="match status" value="1"/>
</dbReference>
<dbReference type="InterPro" id="IPR005685">
    <property type="entry name" value="IHF_beta"/>
</dbReference>
<name>A0A382D113_9ZZZZ</name>
<sequence length="103" mass="11445">VATVTKSDLIERLAAGQLHLAPRDVEFSVNAILDHMRRSLANGDRIEIRGFGSIGLRYRGPRSGRNPKSGERVDVPGKCVPHFKPGRLLRERVNRGLLPPIDK</sequence>
<dbReference type="EMBL" id="UINC01036963">
    <property type="protein sequence ID" value="SVB31724.1"/>
    <property type="molecule type" value="Genomic_DNA"/>
</dbReference>
<protein>
    <recommendedName>
        <fullName evidence="1">Integration host factor subunit beta</fullName>
    </recommendedName>
</protein>
<dbReference type="GO" id="GO:0003677">
    <property type="term" value="F:DNA binding"/>
    <property type="evidence" value="ECO:0007669"/>
    <property type="project" value="InterPro"/>
</dbReference>
<dbReference type="InterPro" id="IPR000119">
    <property type="entry name" value="Hist_DNA-bd"/>
</dbReference>
<organism evidence="3">
    <name type="scientific">marine metagenome</name>
    <dbReference type="NCBI Taxonomy" id="408172"/>
    <lineage>
        <taxon>unclassified sequences</taxon>
        <taxon>metagenomes</taxon>
        <taxon>ecological metagenomes</taxon>
    </lineage>
</organism>
<dbReference type="PANTHER" id="PTHR33175">
    <property type="entry name" value="DNA-BINDING PROTEIN HU"/>
    <property type="match status" value="1"/>
</dbReference>
<dbReference type="Gene3D" id="4.10.520.10">
    <property type="entry name" value="IHF-like DNA-binding proteins"/>
    <property type="match status" value="1"/>
</dbReference>
<feature type="non-terminal residue" evidence="3">
    <location>
        <position position="1"/>
    </location>
</feature>
<dbReference type="PRINTS" id="PR01727">
    <property type="entry name" value="DNABINDINGHU"/>
</dbReference>
<evidence type="ECO:0000313" key="3">
    <source>
        <dbReference type="EMBL" id="SVB31724.1"/>
    </source>
</evidence>
<dbReference type="InterPro" id="IPR010992">
    <property type="entry name" value="IHF-like_DNA-bd_dom_sf"/>
</dbReference>
<dbReference type="Pfam" id="PF00216">
    <property type="entry name" value="Bac_DNA_binding"/>
    <property type="match status" value="1"/>
</dbReference>
<evidence type="ECO:0000256" key="2">
    <source>
        <dbReference type="ARBA" id="ARBA00022845"/>
    </source>
</evidence>
<dbReference type="SMART" id="SM00411">
    <property type="entry name" value="BHL"/>
    <property type="match status" value="1"/>
</dbReference>
<proteinExistence type="predicted"/>
<evidence type="ECO:0000256" key="1">
    <source>
        <dbReference type="ARBA" id="ARBA00018700"/>
    </source>
</evidence>
<dbReference type="NCBIfam" id="TIGR00988">
    <property type="entry name" value="hip"/>
    <property type="match status" value="1"/>
</dbReference>
<dbReference type="GO" id="GO:0006417">
    <property type="term" value="P:regulation of translation"/>
    <property type="evidence" value="ECO:0007669"/>
    <property type="project" value="UniProtKB-KW"/>
</dbReference>
<keyword evidence="2" id="KW-0810">Translation regulation</keyword>
<dbReference type="GO" id="GO:0005694">
    <property type="term" value="C:chromosome"/>
    <property type="evidence" value="ECO:0007669"/>
    <property type="project" value="InterPro"/>
</dbReference>
<dbReference type="GO" id="GO:0030527">
    <property type="term" value="F:structural constituent of chromatin"/>
    <property type="evidence" value="ECO:0007669"/>
    <property type="project" value="InterPro"/>
</dbReference>
<accession>A0A382D113</accession>
<dbReference type="CDD" id="cd13836">
    <property type="entry name" value="IHF_B"/>
    <property type="match status" value="1"/>
</dbReference>
<dbReference type="GO" id="GO:0006310">
    <property type="term" value="P:DNA recombination"/>
    <property type="evidence" value="ECO:0007669"/>
    <property type="project" value="InterPro"/>
</dbReference>